<evidence type="ECO:0000256" key="2">
    <source>
        <dbReference type="ARBA" id="ARBA00022964"/>
    </source>
</evidence>
<dbReference type="InterPro" id="IPR050770">
    <property type="entry name" value="Intradiol_RC_Dioxygenase"/>
</dbReference>
<dbReference type="GO" id="GO:0016702">
    <property type="term" value="F:oxidoreductase activity, acting on single donors with incorporation of molecular oxygen, incorporation of two atoms of oxygen"/>
    <property type="evidence" value="ECO:0007669"/>
    <property type="project" value="InterPro"/>
</dbReference>
<keyword evidence="2" id="KW-0223">Dioxygenase</keyword>
<accession>A0A381WYH7</accession>
<dbReference type="InterPro" id="IPR000627">
    <property type="entry name" value="Intradiol_dOase_C"/>
</dbReference>
<keyword evidence="3" id="KW-0560">Oxidoreductase</keyword>
<gene>
    <name evidence="5" type="ORF">METZ01_LOCUS109867</name>
</gene>
<feature type="non-terminal residue" evidence="5">
    <location>
        <position position="1"/>
    </location>
</feature>
<evidence type="ECO:0000313" key="5">
    <source>
        <dbReference type="EMBL" id="SVA57013.1"/>
    </source>
</evidence>
<dbReference type="GO" id="GO:0008199">
    <property type="term" value="F:ferric iron binding"/>
    <property type="evidence" value="ECO:0007669"/>
    <property type="project" value="InterPro"/>
</dbReference>
<name>A0A381WYH7_9ZZZZ</name>
<evidence type="ECO:0000256" key="1">
    <source>
        <dbReference type="ARBA" id="ARBA00007825"/>
    </source>
</evidence>
<evidence type="ECO:0000259" key="4">
    <source>
        <dbReference type="Pfam" id="PF00775"/>
    </source>
</evidence>
<evidence type="ECO:0000256" key="3">
    <source>
        <dbReference type="ARBA" id="ARBA00023002"/>
    </source>
</evidence>
<comment type="similarity">
    <text evidence="1">Belongs to the intradiol ring-cleavage dioxygenase family.</text>
</comment>
<dbReference type="PANTHER" id="PTHR33711:SF9">
    <property type="entry name" value="PROTOCATECHUATE 3,4-DIOXYGENASE ALPHA CHAIN"/>
    <property type="match status" value="1"/>
</dbReference>
<dbReference type="SUPFAM" id="SSF49482">
    <property type="entry name" value="Aromatic compound dioxygenase"/>
    <property type="match status" value="1"/>
</dbReference>
<proteinExistence type="inferred from homology"/>
<organism evidence="5">
    <name type="scientific">marine metagenome</name>
    <dbReference type="NCBI Taxonomy" id="408172"/>
    <lineage>
        <taxon>unclassified sequences</taxon>
        <taxon>metagenomes</taxon>
        <taxon>ecological metagenomes</taxon>
    </lineage>
</organism>
<dbReference type="PANTHER" id="PTHR33711">
    <property type="entry name" value="DIOXYGENASE, PUTATIVE (AFU_ORTHOLOGUE AFUA_2G02910)-RELATED"/>
    <property type="match status" value="1"/>
</dbReference>
<feature type="domain" description="Intradiol ring-cleavage dioxygenases" evidence="4">
    <location>
        <begin position="31"/>
        <end position="173"/>
    </location>
</feature>
<reference evidence="5" key="1">
    <citation type="submission" date="2018-05" db="EMBL/GenBank/DDBJ databases">
        <authorList>
            <person name="Lanie J.A."/>
            <person name="Ng W.-L."/>
            <person name="Kazmierczak K.M."/>
            <person name="Andrzejewski T.M."/>
            <person name="Davidsen T.M."/>
            <person name="Wayne K.J."/>
            <person name="Tettelin H."/>
            <person name="Glass J.I."/>
            <person name="Rusch D."/>
            <person name="Podicherti R."/>
            <person name="Tsui H.-C.T."/>
            <person name="Winkler M.E."/>
        </authorList>
    </citation>
    <scope>NUCLEOTIDE SEQUENCE</scope>
</reference>
<feature type="non-terminal residue" evidence="5">
    <location>
        <position position="181"/>
    </location>
</feature>
<dbReference type="InterPro" id="IPR015889">
    <property type="entry name" value="Intradiol_dOase_core"/>
</dbReference>
<dbReference type="AlphaFoldDB" id="A0A381WYH7"/>
<dbReference type="Gene3D" id="2.60.130.10">
    <property type="entry name" value="Aromatic compound dioxygenase"/>
    <property type="match status" value="1"/>
</dbReference>
<sequence>VKRRAFFLLPLLAALSQRLLAFLKSTPSDFEGPFYPVVSIPIKNNLVEFAGGVARGRQLVLIGRVTDGSGNPQSAVLVEIWQCDSIGRYRHPGAGGAGNVDRHFAGFGACRTGSGGEYRFTTLIPVPYAGRPPHIHVKIFQGRRELLTSQLYLKEKTGDGGLSLNIANRAELVIDPKEVSA</sequence>
<protein>
    <recommendedName>
        <fullName evidence="4">Intradiol ring-cleavage dioxygenases domain-containing protein</fullName>
    </recommendedName>
</protein>
<dbReference type="Pfam" id="PF00775">
    <property type="entry name" value="Dioxygenase_C"/>
    <property type="match status" value="1"/>
</dbReference>
<dbReference type="EMBL" id="UINC01013155">
    <property type="protein sequence ID" value="SVA57013.1"/>
    <property type="molecule type" value="Genomic_DNA"/>
</dbReference>